<sequence length="135" mass="14795">MLKRLEVRTTGKTQFVDITANIRNVLKSEHVSSGLVLAYVPHTTCGITINENADPAVKEDILATLERLVPRQGDYRHLEGNADAHIKASLMGFDVMLIVEGGALVLGTWQGVFLAEFDGPRNRSVLLKIIPDTNS</sequence>
<accession>A0A485M2G3</accession>
<proteinExistence type="inferred from homology"/>
<name>A0A485M2G3_9ZZZZ</name>
<organism evidence="2">
    <name type="scientific">anaerobic digester metagenome</name>
    <dbReference type="NCBI Taxonomy" id="1263854"/>
    <lineage>
        <taxon>unclassified sequences</taxon>
        <taxon>metagenomes</taxon>
        <taxon>ecological metagenomes</taxon>
    </lineage>
</organism>
<reference evidence="2" key="1">
    <citation type="submission" date="2019-03" db="EMBL/GenBank/DDBJ databases">
        <authorList>
            <person name="Hao L."/>
        </authorList>
    </citation>
    <scope>NUCLEOTIDE SEQUENCE</scope>
</reference>
<evidence type="ECO:0000313" key="2">
    <source>
        <dbReference type="EMBL" id="VFU14956.1"/>
    </source>
</evidence>
<evidence type="ECO:0008006" key="3">
    <source>
        <dbReference type="Google" id="ProtNLM"/>
    </source>
</evidence>
<dbReference type="PIRSF" id="PIRSF004681">
    <property type="entry name" value="UCP004681"/>
    <property type="match status" value="1"/>
</dbReference>
<dbReference type="Gene3D" id="2.60.120.460">
    <property type="entry name" value="YjbQ-like"/>
    <property type="match status" value="1"/>
</dbReference>
<dbReference type="Pfam" id="PF01894">
    <property type="entry name" value="YjbQ"/>
    <property type="match status" value="1"/>
</dbReference>
<dbReference type="InterPro" id="IPR035917">
    <property type="entry name" value="YjbQ-like_sf"/>
</dbReference>
<gene>
    <name evidence="2" type="ORF">SCFA_370009</name>
</gene>
<dbReference type="NCBIfam" id="TIGR00149">
    <property type="entry name" value="TIGR00149_YjbQ"/>
    <property type="match status" value="1"/>
</dbReference>
<evidence type="ECO:0000256" key="1">
    <source>
        <dbReference type="ARBA" id="ARBA00005534"/>
    </source>
</evidence>
<dbReference type="PANTHER" id="PTHR30615">
    <property type="entry name" value="UNCHARACTERIZED PROTEIN YJBQ-RELATED"/>
    <property type="match status" value="1"/>
</dbReference>
<dbReference type="EMBL" id="CAADRM010000100">
    <property type="protein sequence ID" value="VFU14956.1"/>
    <property type="molecule type" value="Genomic_DNA"/>
</dbReference>
<dbReference type="PANTHER" id="PTHR30615:SF8">
    <property type="entry name" value="UPF0047 PROTEIN C4A8.02C"/>
    <property type="match status" value="1"/>
</dbReference>
<protein>
    <recommendedName>
        <fullName evidence="3">Secondary thiamine-phosphate synthase enzyme</fullName>
    </recommendedName>
</protein>
<comment type="similarity">
    <text evidence="1">Belongs to the UPF0047 family.</text>
</comment>
<dbReference type="InterPro" id="IPR001602">
    <property type="entry name" value="UPF0047_YjbQ-like"/>
</dbReference>
<dbReference type="SUPFAM" id="SSF111038">
    <property type="entry name" value="YjbQ-like"/>
    <property type="match status" value="1"/>
</dbReference>
<dbReference type="AlphaFoldDB" id="A0A485M2G3"/>